<dbReference type="CDD" id="cd04305">
    <property type="entry name" value="HAD_Neu5Ac-Pase_like"/>
    <property type="match status" value="1"/>
</dbReference>
<accession>A0A926D9P9</accession>
<dbReference type="SFLD" id="SFLDG01129">
    <property type="entry name" value="C1.5:_HAD__Beta-PGM__Phosphata"/>
    <property type="match status" value="1"/>
</dbReference>
<gene>
    <name evidence="1" type="ORF">IAG03_07800</name>
</gene>
<name>A0A926D9P9_9FIRM</name>
<protein>
    <submittedName>
        <fullName evidence="1">Noncanonical pyrimidine nucleotidase, YjjG family</fullName>
    </submittedName>
</protein>
<dbReference type="Gene3D" id="1.10.150.240">
    <property type="entry name" value="Putative phosphatase, domain 2"/>
    <property type="match status" value="1"/>
</dbReference>
<dbReference type="Pfam" id="PF00702">
    <property type="entry name" value="Hydrolase"/>
    <property type="match status" value="1"/>
</dbReference>
<dbReference type="SUPFAM" id="SSF56784">
    <property type="entry name" value="HAD-like"/>
    <property type="match status" value="1"/>
</dbReference>
<sequence length="232" mass="26826">MTDTRIDTLFWDVDETLLDFPVCERNALRGTLEKNELPFREEMHPWYHARNLALWKQYEKGEISRETVLYSRFEDLFRQYQLSGIDVVSFEEDYVDALAKEHCLIPGTLETLAALYGRCRMYIVTNGVAKSQHQRLHDSEIDRYMDGIFISEEIGCQKPQRAFFDACLAQIGNPDRQRVMIIGDSLTSDIRGGNNAGIKTCWYNPKGLPCTEPVQIDVEIRSLRELLPLLAK</sequence>
<proteinExistence type="predicted"/>
<dbReference type="Proteomes" id="UP000651482">
    <property type="component" value="Unassembled WGS sequence"/>
</dbReference>
<dbReference type="InterPro" id="IPR052550">
    <property type="entry name" value="Pyrimidine_5'-ntase_YjjG"/>
</dbReference>
<dbReference type="EMBL" id="JACRSN010000010">
    <property type="protein sequence ID" value="MBC8533907.1"/>
    <property type="molecule type" value="Genomic_DNA"/>
</dbReference>
<dbReference type="InterPro" id="IPR011951">
    <property type="entry name" value="HAD-SF_hydro_IA_YjjG/PynA"/>
</dbReference>
<dbReference type="Gene3D" id="3.40.50.1000">
    <property type="entry name" value="HAD superfamily/HAD-like"/>
    <property type="match status" value="1"/>
</dbReference>
<keyword evidence="2" id="KW-1185">Reference proteome</keyword>
<evidence type="ECO:0000313" key="1">
    <source>
        <dbReference type="EMBL" id="MBC8533907.1"/>
    </source>
</evidence>
<dbReference type="InterPro" id="IPR023214">
    <property type="entry name" value="HAD_sf"/>
</dbReference>
<dbReference type="GO" id="GO:0008253">
    <property type="term" value="F:5'-nucleotidase activity"/>
    <property type="evidence" value="ECO:0007669"/>
    <property type="project" value="InterPro"/>
</dbReference>
<dbReference type="NCBIfam" id="TIGR02254">
    <property type="entry name" value="YjjG_YfnB"/>
    <property type="match status" value="1"/>
</dbReference>
<dbReference type="SFLD" id="SFLDS00003">
    <property type="entry name" value="Haloacid_Dehalogenase"/>
    <property type="match status" value="1"/>
</dbReference>
<dbReference type="InterPro" id="IPR023198">
    <property type="entry name" value="PGP-like_dom2"/>
</dbReference>
<evidence type="ECO:0000313" key="2">
    <source>
        <dbReference type="Proteomes" id="UP000651482"/>
    </source>
</evidence>
<dbReference type="AlphaFoldDB" id="A0A926D9P9"/>
<dbReference type="InterPro" id="IPR006439">
    <property type="entry name" value="HAD-SF_hydro_IA"/>
</dbReference>
<reference evidence="1" key="1">
    <citation type="submission" date="2020-08" db="EMBL/GenBank/DDBJ databases">
        <title>Genome public.</title>
        <authorList>
            <person name="Liu C."/>
            <person name="Sun Q."/>
        </authorList>
    </citation>
    <scope>NUCLEOTIDE SEQUENCE</scope>
    <source>
        <strain evidence="1">NSJ-40</strain>
    </source>
</reference>
<dbReference type="RefSeq" id="WP_249319562.1">
    <property type="nucleotide sequence ID" value="NZ_JACRSN010000010.1"/>
</dbReference>
<dbReference type="NCBIfam" id="TIGR01549">
    <property type="entry name" value="HAD-SF-IA-v1"/>
    <property type="match status" value="1"/>
</dbReference>
<dbReference type="PANTHER" id="PTHR47478:SF1">
    <property type="entry name" value="PYRIMIDINE 5'-NUCLEOTIDASE YJJG"/>
    <property type="match status" value="1"/>
</dbReference>
<organism evidence="1 2">
    <name type="scientific">Yeguia hominis</name>
    <dbReference type="NCBI Taxonomy" id="2763662"/>
    <lineage>
        <taxon>Bacteria</taxon>
        <taxon>Bacillati</taxon>
        <taxon>Bacillota</taxon>
        <taxon>Clostridia</taxon>
        <taxon>Eubacteriales</taxon>
        <taxon>Yeguiaceae</taxon>
        <taxon>Yeguia</taxon>
    </lineage>
</organism>
<comment type="caution">
    <text evidence="1">The sequence shown here is derived from an EMBL/GenBank/DDBJ whole genome shotgun (WGS) entry which is preliminary data.</text>
</comment>
<dbReference type="PANTHER" id="PTHR47478">
    <property type="match status" value="1"/>
</dbReference>
<dbReference type="InterPro" id="IPR036412">
    <property type="entry name" value="HAD-like_sf"/>
</dbReference>